<dbReference type="AlphaFoldDB" id="W7TN88"/>
<keyword evidence="2" id="KW-1185">Reference proteome</keyword>
<proteinExistence type="predicted"/>
<dbReference type="Proteomes" id="UP000019335">
    <property type="component" value="Unassembled WGS sequence"/>
</dbReference>
<comment type="caution">
    <text evidence="1">The sequence shown here is derived from an EMBL/GenBank/DDBJ whole genome shotgun (WGS) entry which is preliminary data.</text>
</comment>
<evidence type="ECO:0000313" key="2">
    <source>
        <dbReference type="Proteomes" id="UP000019335"/>
    </source>
</evidence>
<sequence length="102" mass="11147">MAAMTTIQPLMLFHVCFQGGKTCRNASRSSNVTSDSINRDAEDELHEILDYSTDTNQDIYGAGNNSRETVSLLESSHICCRVNKASKESCEGGLQVTVPCIM</sequence>
<evidence type="ECO:0000313" key="1">
    <source>
        <dbReference type="EMBL" id="EWM22189.1"/>
    </source>
</evidence>
<accession>W7TN88</accession>
<gene>
    <name evidence="1" type="ORF">Naga_100540g3</name>
</gene>
<dbReference type="EMBL" id="AZIL01002261">
    <property type="protein sequence ID" value="EWM22189.1"/>
    <property type="molecule type" value="Genomic_DNA"/>
</dbReference>
<protein>
    <submittedName>
        <fullName evidence="1">Uncharacterized protein</fullName>
    </submittedName>
</protein>
<reference evidence="1 2" key="1">
    <citation type="journal article" date="2014" name="Mol. Plant">
        <title>Chromosome Scale Genome Assembly and Transcriptome Profiling of Nannochloropsis gaditana in Nitrogen Depletion.</title>
        <authorList>
            <person name="Corteggiani Carpinelli E."/>
            <person name="Telatin A."/>
            <person name="Vitulo N."/>
            <person name="Forcato C."/>
            <person name="D'Angelo M."/>
            <person name="Schiavon R."/>
            <person name="Vezzi A."/>
            <person name="Giacometti G.M."/>
            <person name="Morosinotto T."/>
            <person name="Valle G."/>
        </authorList>
    </citation>
    <scope>NUCLEOTIDE SEQUENCE [LARGE SCALE GENOMIC DNA]</scope>
    <source>
        <strain evidence="1 2">B-31</strain>
    </source>
</reference>
<name>W7TN88_9STRA</name>
<organism evidence="1 2">
    <name type="scientific">Nannochloropsis gaditana</name>
    <dbReference type="NCBI Taxonomy" id="72520"/>
    <lineage>
        <taxon>Eukaryota</taxon>
        <taxon>Sar</taxon>
        <taxon>Stramenopiles</taxon>
        <taxon>Ochrophyta</taxon>
        <taxon>Eustigmatophyceae</taxon>
        <taxon>Eustigmatales</taxon>
        <taxon>Monodopsidaceae</taxon>
        <taxon>Nannochloropsis</taxon>
    </lineage>
</organism>